<organism evidence="1">
    <name type="scientific">marine sediment metagenome</name>
    <dbReference type="NCBI Taxonomy" id="412755"/>
    <lineage>
        <taxon>unclassified sequences</taxon>
        <taxon>metagenomes</taxon>
        <taxon>ecological metagenomes</taxon>
    </lineage>
</organism>
<protein>
    <submittedName>
        <fullName evidence="1">Uncharacterized protein</fullName>
    </submittedName>
</protein>
<dbReference type="EMBL" id="LAZR01020387">
    <property type="protein sequence ID" value="KKL89077.1"/>
    <property type="molecule type" value="Genomic_DNA"/>
</dbReference>
<dbReference type="AlphaFoldDB" id="A0A0F9IPB9"/>
<accession>A0A0F9IPB9</accession>
<sequence>MSKEQMRKEIVEMTANQKGCKVEDLESKVDKHGNVHVRIKNETS</sequence>
<name>A0A0F9IPB9_9ZZZZ</name>
<proteinExistence type="predicted"/>
<gene>
    <name evidence="1" type="ORF">LCGC14_1918260</name>
</gene>
<evidence type="ECO:0000313" key="1">
    <source>
        <dbReference type="EMBL" id="KKL89077.1"/>
    </source>
</evidence>
<comment type="caution">
    <text evidence="1">The sequence shown here is derived from an EMBL/GenBank/DDBJ whole genome shotgun (WGS) entry which is preliminary data.</text>
</comment>
<reference evidence="1" key="1">
    <citation type="journal article" date="2015" name="Nature">
        <title>Complex archaea that bridge the gap between prokaryotes and eukaryotes.</title>
        <authorList>
            <person name="Spang A."/>
            <person name="Saw J.H."/>
            <person name="Jorgensen S.L."/>
            <person name="Zaremba-Niedzwiedzka K."/>
            <person name="Martijn J."/>
            <person name="Lind A.E."/>
            <person name="van Eijk R."/>
            <person name="Schleper C."/>
            <person name="Guy L."/>
            <person name="Ettema T.J."/>
        </authorList>
    </citation>
    <scope>NUCLEOTIDE SEQUENCE</scope>
</reference>